<evidence type="ECO:0000256" key="6">
    <source>
        <dbReference type="ARBA" id="ARBA00023239"/>
    </source>
</evidence>
<dbReference type="Gene3D" id="3.30.70.1230">
    <property type="entry name" value="Nucleotide cyclase"/>
    <property type="match status" value="1"/>
</dbReference>
<keyword evidence="5" id="KW-0472">Membrane</keyword>
<dbReference type="GO" id="GO:0004016">
    <property type="term" value="F:adenylate cyclase activity"/>
    <property type="evidence" value="ECO:0007669"/>
    <property type="project" value="TreeGrafter"/>
</dbReference>
<reference evidence="9 10" key="1">
    <citation type="journal article" date="2021" name="Elife">
        <title>Chloroplast acquisition without the gene transfer in kleptoplastic sea slugs, Plakobranchus ocellatus.</title>
        <authorList>
            <person name="Maeda T."/>
            <person name="Takahashi S."/>
            <person name="Yoshida T."/>
            <person name="Shimamura S."/>
            <person name="Takaki Y."/>
            <person name="Nagai Y."/>
            <person name="Toyoda A."/>
            <person name="Suzuki Y."/>
            <person name="Arimoto A."/>
            <person name="Ishii H."/>
            <person name="Satoh N."/>
            <person name="Nishiyama T."/>
            <person name="Hasebe M."/>
            <person name="Maruyama T."/>
            <person name="Minagawa J."/>
            <person name="Obokata J."/>
            <person name="Shigenobu S."/>
        </authorList>
    </citation>
    <scope>NUCLEOTIDE SEQUENCE [LARGE SCALE GENOMIC DNA]</scope>
</reference>
<evidence type="ECO:0000256" key="7">
    <source>
        <dbReference type="SAM" id="MobiDB-lite"/>
    </source>
</evidence>
<dbReference type="Pfam" id="PF00211">
    <property type="entry name" value="Guanylate_cyc"/>
    <property type="match status" value="1"/>
</dbReference>
<gene>
    <name evidence="9" type="ORF">PoB_003473100</name>
</gene>
<name>A0AAV4AIS5_9GAST</name>
<evidence type="ECO:0000313" key="10">
    <source>
        <dbReference type="Proteomes" id="UP000735302"/>
    </source>
</evidence>
<keyword evidence="4" id="KW-1133">Transmembrane helix</keyword>
<dbReference type="GO" id="GO:0035556">
    <property type="term" value="P:intracellular signal transduction"/>
    <property type="evidence" value="ECO:0007669"/>
    <property type="project" value="InterPro"/>
</dbReference>
<keyword evidence="3" id="KW-0547">Nucleotide-binding</keyword>
<evidence type="ECO:0000256" key="5">
    <source>
        <dbReference type="ARBA" id="ARBA00023136"/>
    </source>
</evidence>
<comment type="caution">
    <text evidence="9">The sequence shown here is derived from an EMBL/GenBank/DDBJ whole genome shotgun (WGS) entry which is preliminary data.</text>
</comment>
<evidence type="ECO:0000256" key="3">
    <source>
        <dbReference type="ARBA" id="ARBA00022741"/>
    </source>
</evidence>
<dbReference type="SMART" id="SM00044">
    <property type="entry name" value="CYCc"/>
    <property type="match status" value="1"/>
</dbReference>
<proteinExistence type="predicted"/>
<evidence type="ECO:0000256" key="2">
    <source>
        <dbReference type="ARBA" id="ARBA00022692"/>
    </source>
</evidence>
<dbReference type="GO" id="GO:0005886">
    <property type="term" value="C:plasma membrane"/>
    <property type="evidence" value="ECO:0007669"/>
    <property type="project" value="TreeGrafter"/>
</dbReference>
<evidence type="ECO:0000259" key="8">
    <source>
        <dbReference type="PROSITE" id="PS50125"/>
    </source>
</evidence>
<dbReference type="PANTHER" id="PTHR11920">
    <property type="entry name" value="GUANYLYL CYCLASE"/>
    <property type="match status" value="1"/>
</dbReference>
<feature type="compositionally biased region" description="Polar residues" evidence="7">
    <location>
        <begin position="296"/>
        <end position="312"/>
    </location>
</feature>
<dbReference type="CDD" id="cd07302">
    <property type="entry name" value="CHD"/>
    <property type="match status" value="1"/>
</dbReference>
<evidence type="ECO:0000256" key="4">
    <source>
        <dbReference type="ARBA" id="ARBA00022989"/>
    </source>
</evidence>
<feature type="domain" description="Guanylate cyclase" evidence="8">
    <location>
        <begin position="57"/>
        <end position="136"/>
    </location>
</feature>
<protein>
    <recommendedName>
        <fullName evidence="8">Guanylate cyclase domain-containing protein</fullName>
    </recommendedName>
</protein>
<dbReference type="InterPro" id="IPR029787">
    <property type="entry name" value="Nucleotide_cyclase"/>
</dbReference>
<keyword evidence="10" id="KW-1185">Reference proteome</keyword>
<evidence type="ECO:0000313" key="9">
    <source>
        <dbReference type="EMBL" id="GFO08226.1"/>
    </source>
</evidence>
<dbReference type="GO" id="GO:0007168">
    <property type="term" value="P:receptor guanylyl cyclase signaling pathway"/>
    <property type="evidence" value="ECO:0007669"/>
    <property type="project" value="TreeGrafter"/>
</dbReference>
<dbReference type="Proteomes" id="UP000735302">
    <property type="component" value="Unassembled WGS sequence"/>
</dbReference>
<dbReference type="EMBL" id="BLXT01003952">
    <property type="protein sequence ID" value="GFO08226.1"/>
    <property type="molecule type" value="Genomic_DNA"/>
</dbReference>
<keyword evidence="6" id="KW-0456">Lyase</keyword>
<feature type="region of interest" description="Disordered" evidence="7">
    <location>
        <begin position="196"/>
        <end position="216"/>
    </location>
</feature>
<dbReference type="GO" id="GO:0001653">
    <property type="term" value="F:peptide receptor activity"/>
    <property type="evidence" value="ECO:0007669"/>
    <property type="project" value="TreeGrafter"/>
</dbReference>
<accession>A0AAV4AIS5</accession>
<dbReference type="SUPFAM" id="SSF55073">
    <property type="entry name" value="Nucleotide cyclase"/>
    <property type="match status" value="1"/>
</dbReference>
<dbReference type="PROSITE" id="PS50125">
    <property type="entry name" value="GUANYLATE_CYCLASE_2"/>
    <property type="match status" value="1"/>
</dbReference>
<sequence length="326" mass="36805">MISTCLALCTRVAPTWEVKIRKTMNWSLNRVRQRRTGANHPEQYMHELIVHVCRLEEAFLWTSSGRRGNRHSAEIANFALEVTKMMRSEEFKFPGDVNVRLRIGINTGPCMAGIVGTVMPRYCLFGDTVNTTCRIKTHGHAECIHISNTTYASLKKHAVFIMKERGHIQIKSKGMMTTFWLLGRADCPDAIQQLYEPPQEDDQDARTGGDADPELPGEIQPYVYGVSGETSTEDAALVQPVMVPPITIAQDFMSNLSLTLDPKAPEDVMLKAGQRRKNSGQLKKGSQLEWARERSSLQQSESYRMNLQSITPPINRKMSATRRQPE</sequence>
<feature type="region of interest" description="Disordered" evidence="7">
    <location>
        <begin position="274"/>
        <end position="326"/>
    </location>
</feature>
<keyword evidence="2" id="KW-0812">Transmembrane</keyword>
<dbReference type="InterPro" id="IPR001054">
    <property type="entry name" value="A/G_cyclase"/>
</dbReference>
<dbReference type="InterPro" id="IPR050401">
    <property type="entry name" value="Cyclic_nucleotide_synthase"/>
</dbReference>
<dbReference type="PANTHER" id="PTHR11920:SF501">
    <property type="entry name" value="GUANYLATE CYCLASE 32E"/>
    <property type="match status" value="1"/>
</dbReference>
<dbReference type="AlphaFoldDB" id="A0AAV4AIS5"/>
<comment type="subcellular location">
    <subcellularLocation>
        <location evidence="1">Membrane</location>
    </subcellularLocation>
</comment>
<organism evidence="9 10">
    <name type="scientific">Plakobranchus ocellatus</name>
    <dbReference type="NCBI Taxonomy" id="259542"/>
    <lineage>
        <taxon>Eukaryota</taxon>
        <taxon>Metazoa</taxon>
        <taxon>Spiralia</taxon>
        <taxon>Lophotrochozoa</taxon>
        <taxon>Mollusca</taxon>
        <taxon>Gastropoda</taxon>
        <taxon>Heterobranchia</taxon>
        <taxon>Euthyneura</taxon>
        <taxon>Panpulmonata</taxon>
        <taxon>Sacoglossa</taxon>
        <taxon>Placobranchoidea</taxon>
        <taxon>Plakobranchidae</taxon>
        <taxon>Plakobranchus</taxon>
    </lineage>
</organism>
<dbReference type="GO" id="GO:0004383">
    <property type="term" value="F:guanylate cyclase activity"/>
    <property type="evidence" value="ECO:0007669"/>
    <property type="project" value="TreeGrafter"/>
</dbReference>
<dbReference type="GO" id="GO:0000166">
    <property type="term" value="F:nucleotide binding"/>
    <property type="evidence" value="ECO:0007669"/>
    <property type="project" value="UniProtKB-KW"/>
</dbReference>
<evidence type="ECO:0000256" key="1">
    <source>
        <dbReference type="ARBA" id="ARBA00004370"/>
    </source>
</evidence>